<accession>A0ABP0U3L4</accession>
<name>A0ABP0U3L4_9BRYO</name>
<sequence length="528" mass="57241">MKMKFSFRKSSKSLGSGSDLDSRRRQSGGDASSSGGQGMKTRLQLKLLAGLTWEANAPKTVTTGGRKAEKGSSTKAEQQQQQQLTTTSSLVPPPLWPDLDTLQGCTDFLKSSGLNTRALGHAASMVDHFKGSYQMGDSSLPDELRLEAWKGTLRRIVKTLVDQLLACNPRLESSCSAAGGRNNEEEHNMKQLWRACEAWIFGAVYDKIMGACKQMFGQNDKLLDQTLLKLDKVDPLVLGVRGEFKEFVLGEALHQFRTINRLRTPLEKAVCLRKTVNCIMEGIQSVITSCKGTQADTDGLLPCTDDLLSFMLLLMAKARVTNLQANACYMDNFLSLSNQYGEEGELRYHVTNFVAACSYLNSEEFQKQVTELAPSPISKSNSSPSGGGGAGGRGSGSSPANEDHHSSSRHGSFSVDSPPVHARSSNLFDEFQQVHMSSPIKTAYSRSNTHEADVHTTSPGDILSMNLFGSPLMSTSPASEFRPVQGSSSCMLELPVRRSISDKTLNSGTNAPGLSGGSPEFILAPTYQ</sequence>
<feature type="region of interest" description="Disordered" evidence="1">
    <location>
        <begin position="1"/>
        <end position="40"/>
    </location>
</feature>
<dbReference type="InterPro" id="IPR051248">
    <property type="entry name" value="UPF0507/Ank_repeat_27"/>
</dbReference>
<dbReference type="Proteomes" id="UP001497512">
    <property type="component" value="Chromosome 18"/>
</dbReference>
<feature type="compositionally biased region" description="Gly residues" evidence="1">
    <location>
        <begin position="385"/>
        <end position="395"/>
    </location>
</feature>
<dbReference type="InterPro" id="IPR003123">
    <property type="entry name" value="VPS9"/>
</dbReference>
<keyword evidence="4" id="KW-1185">Reference proteome</keyword>
<feature type="compositionally biased region" description="Low complexity" evidence="1">
    <location>
        <begin position="374"/>
        <end position="384"/>
    </location>
</feature>
<evidence type="ECO:0000313" key="3">
    <source>
        <dbReference type="EMBL" id="CAK9211663.1"/>
    </source>
</evidence>
<evidence type="ECO:0000256" key="1">
    <source>
        <dbReference type="SAM" id="MobiDB-lite"/>
    </source>
</evidence>
<proteinExistence type="predicted"/>
<dbReference type="Gene3D" id="1.20.1050.80">
    <property type="entry name" value="VPS9 domain"/>
    <property type="match status" value="1"/>
</dbReference>
<organism evidence="3 4">
    <name type="scientific">Sphagnum troendelagicum</name>
    <dbReference type="NCBI Taxonomy" id="128251"/>
    <lineage>
        <taxon>Eukaryota</taxon>
        <taxon>Viridiplantae</taxon>
        <taxon>Streptophyta</taxon>
        <taxon>Embryophyta</taxon>
        <taxon>Bryophyta</taxon>
        <taxon>Sphagnophytina</taxon>
        <taxon>Sphagnopsida</taxon>
        <taxon>Sphagnales</taxon>
        <taxon>Sphagnaceae</taxon>
        <taxon>Sphagnum</taxon>
    </lineage>
</organism>
<protein>
    <recommendedName>
        <fullName evidence="2">VPS9 domain-containing protein</fullName>
    </recommendedName>
</protein>
<feature type="region of interest" description="Disordered" evidence="1">
    <location>
        <begin position="58"/>
        <end position="95"/>
    </location>
</feature>
<dbReference type="InterPro" id="IPR037191">
    <property type="entry name" value="VPS9_dom_sf"/>
</dbReference>
<feature type="compositionally biased region" description="Polar residues" evidence="1">
    <location>
        <begin position="503"/>
        <end position="512"/>
    </location>
</feature>
<gene>
    <name evidence="3" type="ORF">CSSPTR1EN2_LOCUS10893</name>
</gene>
<feature type="region of interest" description="Disordered" evidence="1">
    <location>
        <begin position="503"/>
        <end position="528"/>
    </location>
</feature>
<evidence type="ECO:0000259" key="2">
    <source>
        <dbReference type="PROSITE" id="PS51205"/>
    </source>
</evidence>
<dbReference type="SUPFAM" id="SSF109993">
    <property type="entry name" value="VPS9 domain"/>
    <property type="match status" value="1"/>
</dbReference>
<feature type="compositionally biased region" description="Low complexity" evidence="1">
    <location>
        <begin position="78"/>
        <end position="90"/>
    </location>
</feature>
<feature type="region of interest" description="Disordered" evidence="1">
    <location>
        <begin position="371"/>
        <end position="420"/>
    </location>
</feature>
<evidence type="ECO:0000313" key="4">
    <source>
        <dbReference type="Proteomes" id="UP001497512"/>
    </source>
</evidence>
<dbReference type="PANTHER" id="PTHR24170:SF1">
    <property type="entry name" value="DOMAIN PROTEIN, PUTATIVE (AFU_ORTHOLOGUE AFUA_1G09870)-RELATED"/>
    <property type="match status" value="1"/>
</dbReference>
<reference evidence="3" key="1">
    <citation type="submission" date="2024-02" db="EMBL/GenBank/DDBJ databases">
        <authorList>
            <consortium name="ELIXIR-Norway"/>
            <consortium name="Elixir Norway"/>
        </authorList>
    </citation>
    <scope>NUCLEOTIDE SEQUENCE</scope>
</reference>
<dbReference type="PROSITE" id="PS51205">
    <property type="entry name" value="VPS9"/>
    <property type="match status" value="1"/>
</dbReference>
<feature type="domain" description="VPS9" evidence="2">
    <location>
        <begin position="217"/>
        <end position="369"/>
    </location>
</feature>
<dbReference type="PANTHER" id="PTHR24170">
    <property type="entry name" value="ANKYRIN REPEAT DOMAIN-CONTAINING PROTEIN 27"/>
    <property type="match status" value="1"/>
</dbReference>
<feature type="compositionally biased region" description="Basic residues" evidence="1">
    <location>
        <begin position="1"/>
        <end position="11"/>
    </location>
</feature>
<dbReference type="EMBL" id="OZ019910">
    <property type="protein sequence ID" value="CAK9211663.1"/>
    <property type="molecule type" value="Genomic_DNA"/>
</dbReference>
<dbReference type="Pfam" id="PF02204">
    <property type="entry name" value="VPS9"/>
    <property type="match status" value="1"/>
</dbReference>